<dbReference type="PATRIC" id="fig|1449976.3.peg.3823"/>
<feature type="signal peptide" evidence="1">
    <location>
        <begin position="1"/>
        <end position="25"/>
    </location>
</feature>
<evidence type="ECO:0000256" key="1">
    <source>
        <dbReference type="SAM" id="SignalP"/>
    </source>
</evidence>
<evidence type="ECO:0000313" key="2">
    <source>
        <dbReference type="EMBL" id="AHH97158.1"/>
    </source>
</evidence>
<dbReference type="KEGG" id="kal:KALB_3794"/>
<evidence type="ECO:0008006" key="4">
    <source>
        <dbReference type="Google" id="ProtNLM"/>
    </source>
</evidence>
<dbReference type="GO" id="GO:0008237">
    <property type="term" value="F:metallopeptidase activity"/>
    <property type="evidence" value="ECO:0007669"/>
    <property type="project" value="InterPro"/>
</dbReference>
<dbReference type="eggNOG" id="COG3537">
    <property type="taxonomic scope" value="Bacteria"/>
</dbReference>
<dbReference type="eggNOG" id="COG2304">
    <property type="taxonomic scope" value="Bacteria"/>
</dbReference>
<keyword evidence="3" id="KW-1185">Reference proteome</keyword>
<dbReference type="HOGENOM" id="CLU_387712_0_0_11"/>
<dbReference type="InterPro" id="IPR019026">
    <property type="entry name" value="Peptidase_M64_IgA"/>
</dbReference>
<proteinExistence type="predicted"/>
<dbReference type="InterPro" id="IPR024079">
    <property type="entry name" value="MetalloPept_cat_dom_sf"/>
</dbReference>
<dbReference type="RefSeq" id="WP_025357262.1">
    <property type="nucleotide sequence ID" value="NZ_CP007155.1"/>
</dbReference>
<dbReference type="Proteomes" id="UP000019225">
    <property type="component" value="Chromosome"/>
</dbReference>
<feature type="chain" id="PRO_5004872909" description="Secreted protein" evidence="1">
    <location>
        <begin position="26"/>
        <end position="756"/>
    </location>
</feature>
<dbReference type="AlphaFoldDB" id="W5W7Q8"/>
<dbReference type="STRING" id="1449976.KALB_3794"/>
<protein>
    <recommendedName>
        <fullName evidence="4">Secreted protein</fullName>
    </recommendedName>
</protein>
<name>W5W7Q8_9PSEU</name>
<dbReference type="OrthoDB" id="4523226at2"/>
<gene>
    <name evidence="2" type="ORF">KALB_3794</name>
</gene>
<dbReference type="Gene3D" id="3.40.390.10">
    <property type="entry name" value="Collagenase (Catalytic Domain)"/>
    <property type="match status" value="1"/>
</dbReference>
<accession>W5W7Q8</accession>
<evidence type="ECO:0000313" key="3">
    <source>
        <dbReference type="Proteomes" id="UP000019225"/>
    </source>
</evidence>
<dbReference type="EMBL" id="CP007155">
    <property type="protein sequence ID" value="AHH97158.1"/>
    <property type="molecule type" value="Genomic_DNA"/>
</dbReference>
<reference evidence="2 3" key="1">
    <citation type="journal article" date="2014" name="BMC Genomics">
        <title>Complete genome sequence of producer of the glycopeptide antibiotic Aculeximycin Kutzneria albida DSM 43870T, a representative of minor genus of Pseudonocardiaceae.</title>
        <authorList>
            <person name="Rebets Y."/>
            <person name="Tokovenko B."/>
            <person name="Lushchyk I."/>
            <person name="Ruckert C."/>
            <person name="Zaburannyi N."/>
            <person name="Bechthold A."/>
            <person name="Kalinowski J."/>
            <person name="Luzhetskyy A."/>
        </authorList>
    </citation>
    <scope>NUCLEOTIDE SEQUENCE [LARGE SCALE GENOMIC DNA]</scope>
    <source>
        <strain evidence="2">DSM 43870</strain>
    </source>
</reference>
<keyword evidence="1" id="KW-0732">Signal</keyword>
<organism evidence="2 3">
    <name type="scientific">Kutzneria albida DSM 43870</name>
    <dbReference type="NCBI Taxonomy" id="1449976"/>
    <lineage>
        <taxon>Bacteria</taxon>
        <taxon>Bacillati</taxon>
        <taxon>Actinomycetota</taxon>
        <taxon>Actinomycetes</taxon>
        <taxon>Pseudonocardiales</taxon>
        <taxon>Pseudonocardiaceae</taxon>
        <taxon>Kutzneria</taxon>
    </lineage>
</organism>
<sequence length="756" mass="79616">MWKRAALTAAAVLLPLLTTPPPATAADSATVVPISITGDPGKRFNVVIIGDGYTAADMPKFRENLNRHVNVLMTLEPFKSYRSYLNVYAVEIPSHDSGVSCDPGFNSPHRDTPLHMGFYSGCTDASIQRALTVDNSAATKYANLVTGTNSGNRQVLTIANSTTYGGTGGTWATASGGNAMSALITPHEMGHSLGGLDDEYDYYARGERGAAYTGGEPDSLHHTLLTEQQMTAQHAKWWRWLGEPSESGGTIGRYESGLYSSTDVWRPSAHSMMKTLGYYFDQVSRERMTQRISAKTNILQDGTPTTAPIGADRVVWVDTLHPASHQLTTSWQLDGKALTTNGSRSLDLTTLHLAAGKHTLTAKVVDPTEFVRDPAVRDSAALTRTRTWTIDTSISTTRVPTAPDFTASTPTNRPVGGQDVLYAEATHPVDRIVPISWALDGKPVPTPGNDRDLELGRLGLTGTHTVTASVPGHTLTWQVDATPPSTSFQLSKALSTVDKPGQPPEYVFNAPFTMRLTASDNTPGYDVSEFRTDGDGWFNYFGWPTDASAPFLFTANGTVIDNLVYGKLGKPRLSPWDTPPAGYGRHTVEYRSTDPSGNTSAAGSFVVTLLPPPPTCTSTVTGHRDGPLVIGSGVTCLDGAEVAGPVTVAPGASLVVTGGSINGPVSASGAATVQLLSTTVRGPVSIAGTTGNVTVLGTQVFGAASLLGSHTADPAIFANSTVHGPLVCTANSPAPQDLQAANSASGPVLGQCSGKH</sequence>
<dbReference type="Pfam" id="PF09471">
    <property type="entry name" value="Peptidase_M64"/>
    <property type="match status" value="1"/>
</dbReference>